<keyword evidence="2" id="KW-0808">Transferase</keyword>
<dbReference type="PANTHER" id="PTHR43285">
    <property type="entry name" value="ANTHRANILATE PHOSPHORIBOSYLTRANSFERASE"/>
    <property type="match status" value="1"/>
</dbReference>
<dbReference type="SUPFAM" id="SSF52418">
    <property type="entry name" value="Nucleoside phosphorylase/phosphoribosyltransferase catalytic domain"/>
    <property type="match status" value="1"/>
</dbReference>
<dbReference type="PANTHER" id="PTHR43285:SF2">
    <property type="entry name" value="ANTHRANILATE PHOSPHORIBOSYLTRANSFERASE"/>
    <property type="match status" value="1"/>
</dbReference>
<proteinExistence type="predicted"/>
<dbReference type="InterPro" id="IPR035902">
    <property type="entry name" value="Nuc_phospho_transferase"/>
</dbReference>
<comment type="caution">
    <text evidence="3">The sequence shown here is derived from an EMBL/GenBank/DDBJ whole genome shotgun (WGS) entry which is preliminary data.</text>
</comment>
<dbReference type="GO" id="GO:0005829">
    <property type="term" value="C:cytosol"/>
    <property type="evidence" value="ECO:0007669"/>
    <property type="project" value="TreeGrafter"/>
</dbReference>
<dbReference type="GO" id="GO:0004048">
    <property type="term" value="F:anthranilate phosphoribosyltransferase activity"/>
    <property type="evidence" value="ECO:0007669"/>
    <property type="project" value="InterPro"/>
</dbReference>
<reference evidence="3" key="1">
    <citation type="journal article" date="2014" name="Front. Microbiol.">
        <title>High frequency of phylogenetically diverse reductive dehalogenase-homologous genes in deep subseafloor sedimentary metagenomes.</title>
        <authorList>
            <person name="Kawai M."/>
            <person name="Futagami T."/>
            <person name="Toyoda A."/>
            <person name="Takaki Y."/>
            <person name="Nishi S."/>
            <person name="Hori S."/>
            <person name="Arai W."/>
            <person name="Tsubouchi T."/>
            <person name="Morono Y."/>
            <person name="Uchiyama I."/>
            <person name="Ito T."/>
            <person name="Fujiyama A."/>
            <person name="Inagaki F."/>
            <person name="Takami H."/>
        </authorList>
    </citation>
    <scope>NUCLEOTIDE SEQUENCE</scope>
    <source>
        <strain evidence="3">Expedition CK06-06</strain>
    </source>
</reference>
<organism evidence="3">
    <name type="scientific">marine sediment metagenome</name>
    <dbReference type="NCBI Taxonomy" id="412755"/>
    <lineage>
        <taxon>unclassified sequences</taxon>
        <taxon>metagenomes</taxon>
        <taxon>ecological metagenomes</taxon>
    </lineage>
</organism>
<dbReference type="GO" id="GO:0000162">
    <property type="term" value="P:L-tryptophan biosynthetic process"/>
    <property type="evidence" value="ECO:0007669"/>
    <property type="project" value="InterPro"/>
</dbReference>
<gene>
    <name evidence="3" type="ORF">S01H1_84853</name>
</gene>
<dbReference type="Gene3D" id="3.40.1030.10">
    <property type="entry name" value="Nucleoside phosphorylase/phosphoribosyltransferase catalytic domain"/>
    <property type="match status" value="1"/>
</dbReference>
<name>X0XPF7_9ZZZZ</name>
<feature type="non-terminal residue" evidence="3">
    <location>
        <position position="1"/>
    </location>
</feature>
<accession>X0XPF7</accession>
<evidence type="ECO:0000313" key="3">
    <source>
        <dbReference type="EMBL" id="GAG45080.1"/>
    </source>
</evidence>
<evidence type="ECO:0000256" key="1">
    <source>
        <dbReference type="ARBA" id="ARBA00022676"/>
    </source>
</evidence>
<dbReference type="EMBL" id="BARS01058059">
    <property type="protein sequence ID" value="GAG45080.1"/>
    <property type="molecule type" value="Genomic_DNA"/>
</dbReference>
<protein>
    <submittedName>
        <fullName evidence="3">Uncharacterized protein</fullName>
    </submittedName>
</protein>
<dbReference type="AlphaFoldDB" id="X0XPF7"/>
<evidence type="ECO:0000256" key="2">
    <source>
        <dbReference type="ARBA" id="ARBA00022679"/>
    </source>
</evidence>
<dbReference type="InterPro" id="IPR005940">
    <property type="entry name" value="Anthranilate_Pribosyl_Tfrase"/>
</dbReference>
<sequence>GPQRDIVLINAAAALVAGDLAENLEKGIQIAAEAIDSGRALEKLEGLIKISQIL</sequence>
<keyword evidence="1" id="KW-0328">Glycosyltransferase</keyword>